<dbReference type="InterPro" id="IPR018062">
    <property type="entry name" value="HTH_AraC-typ_CS"/>
</dbReference>
<evidence type="ECO:0000313" key="7">
    <source>
        <dbReference type="EMBL" id="MST96836.1"/>
    </source>
</evidence>
<dbReference type="SMART" id="SM00342">
    <property type="entry name" value="HTH_ARAC"/>
    <property type="match status" value="1"/>
</dbReference>
<dbReference type="Gene3D" id="1.10.10.60">
    <property type="entry name" value="Homeodomain-like"/>
    <property type="match status" value="1"/>
</dbReference>
<reference evidence="7 8" key="1">
    <citation type="submission" date="2019-08" db="EMBL/GenBank/DDBJ databases">
        <title>In-depth cultivation of the pig gut microbiome towards novel bacterial diversity and tailored functional studies.</title>
        <authorList>
            <person name="Wylensek D."/>
            <person name="Hitch T.C.A."/>
            <person name="Clavel T."/>
        </authorList>
    </citation>
    <scope>NUCLEOTIDE SEQUENCE [LARGE SCALE GENOMIC DNA]</scope>
    <source>
        <strain evidence="7 8">BBE-744-WT-12</strain>
    </source>
</reference>
<dbReference type="InterPro" id="IPR020449">
    <property type="entry name" value="Tscrpt_reg_AraC-type_HTH"/>
</dbReference>
<name>A0A844G0F4_9BACT</name>
<dbReference type="GO" id="GO:0043565">
    <property type="term" value="F:sequence-specific DNA binding"/>
    <property type="evidence" value="ECO:0007669"/>
    <property type="project" value="InterPro"/>
</dbReference>
<feature type="domain" description="HTH araC/xylS-type" evidence="6">
    <location>
        <begin position="312"/>
        <end position="410"/>
    </location>
</feature>
<dbReference type="InterPro" id="IPR050204">
    <property type="entry name" value="AraC_XylS_family_regulators"/>
</dbReference>
<dbReference type="InterPro" id="IPR037923">
    <property type="entry name" value="HTH-like"/>
</dbReference>
<accession>A0A844G0F4</accession>
<keyword evidence="8" id="KW-1185">Reference proteome</keyword>
<keyword evidence="4" id="KW-0804">Transcription</keyword>
<dbReference type="PROSITE" id="PS00041">
    <property type="entry name" value="HTH_ARAC_FAMILY_1"/>
    <property type="match status" value="1"/>
</dbReference>
<dbReference type="PROSITE" id="PS01124">
    <property type="entry name" value="HTH_ARAC_FAMILY_2"/>
    <property type="match status" value="1"/>
</dbReference>
<evidence type="ECO:0000256" key="2">
    <source>
        <dbReference type="ARBA" id="ARBA00023125"/>
    </source>
</evidence>
<comment type="caution">
    <text evidence="7">The sequence shown here is derived from an EMBL/GenBank/DDBJ whole genome shotgun (WGS) entry which is preliminary data.</text>
</comment>
<evidence type="ECO:0000256" key="3">
    <source>
        <dbReference type="ARBA" id="ARBA00023159"/>
    </source>
</evidence>
<dbReference type="PANTHER" id="PTHR46796:SF7">
    <property type="entry name" value="ARAC FAMILY TRANSCRIPTIONAL REGULATOR"/>
    <property type="match status" value="1"/>
</dbReference>
<keyword evidence="2" id="KW-0238">DNA-binding</keyword>
<feature type="region of interest" description="Disordered" evidence="5">
    <location>
        <begin position="1"/>
        <end position="37"/>
    </location>
</feature>
<dbReference type="SUPFAM" id="SSF46689">
    <property type="entry name" value="Homeodomain-like"/>
    <property type="match status" value="2"/>
</dbReference>
<evidence type="ECO:0000259" key="6">
    <source>
        <dbReference type="PROSITE" id="PS01124"/>
    </source>
</evidence>
<sequence length="414" mass="47157">MAALRQHTADTVELEAVRREEAAPRRSARQQNPPRLRQTKVEAALLPASQHKPVVIIGFTVNPGICDKLPLAPYIQRTVDFHEAPLILLKFHSKVYFIRRAPATPEPCKNIRNPAGHIRNQGMIKIFSAAEGSRLFGENIGKYPLHHFTYAALDPPAGEWALQAVFGGDDENTAGCWRERENSEIFSLELVTSGTFAITQFGRREECGPGDLFLIQPGADSRMECLTPRTLKRTVCMAGTALIPLLTAFGLRDTTVLRRVKRETVEPLFDRLFELLRRQPERWEFESSALCYRILLELSSNRRERRLPPLLARALRHIEQHYAQPLTAAGLAAHCGVSTTTLFRLFREHLGRSPIDTVIRLRMKHARTLLLENRLPVKQIAEQVGYANALYFSSEFRRNCGMSPREFRRKQQCY</sequence>
<organism evidence="7 8">
    <name type="scientific">Victivallis lenta</name>
    <dbReference type="NCBI Taxonomy" id="2606640"/>
    <lineage>
        <taxon>Bacteria</taxon>
        <taxon>Pseudomonadati</taxon>
        <taxon>Lentisphaerota</taxon>
        <taxon>Lentisphaeria</taxon>
        <taxon>Victivallales</taxon>
        <taxon>Victivallaceae</taxon>
        <taxon>Victivallis</taxon>
    </lineage>
</organism>
<dbReference type="GO" id="GO:0003700">
    <property type="term" value="F:DNA-binding transcription factor activity"/>
    <property type="evidence" value="ECO:0007669"/>
    <property type="project" value="InterPro"/>
</dbReference>
<protein>
    <submittedName>
        <fullName evidence="7">Helix-turn-helix transcriptional regulator</fullName>
    </submittedName>
</protein>
<keyword evidence="1" id="KW-0805">Transcription regulation</keyword>
<evidence type="ECO:0000256" key="4">
    <source>
        <dbReference type="ARBA" id="ARBA00023163"/>
    </source>
</evidence>
<dbReference type="Proteomes" id="UP000435649">
    <property type="component" value="Unassembled WGS sequence"/>
</dbReference>
<dbReference type="PANTHER" id="PTHR46796">
    <property type="entry name" value="HTH-TYPE TRANSCRIPTIONAL ACTIVATOR RHAS-RELATED"/>
    <property type="match status" value="1"/>
</dbReference>
<dbReference type="InterPro" id="IPR018060">
    <property type="entry name" value="HTH_AraC"/>
</dbReference>
<dbReference type="AlphaFoldDB" id="A0A844G0F4"/>
<dbReference type="SUPFAM" id="SSF51215">
    <property type="entry name" value="Regulatory protein AraC"/>
    <property type="match status" value="1"/>
</dbReference>
<keyword evidence="3" id="KW-0010">Activator</keyword>
<gene>
    <name evidence="7" type="ORF">FYJ85_07220</name>
</gene>
<dbReference type="EMBL" id="VUNS01000006">
    <property type="protein sequence ID" value="MST96836.1"/>
    <property type="molecule type" value="Genomic_DNA"/>
</dbReference>
<evidence type="ECO:0000256" key="1">
    <source>
        <dbReference type="ARBA" id="ARBA00023015"/>
    </source>
</evidence>
<feature type="compositionally biased region" description="Basic and acidic residues" evidence="5">
    <location>
        <begin position="7"/>
        <end position="24"/>
    </location>
</feature>
<dbReference type="Pfam" id="PF12833">
    <property type="entry name" value="HTH_18"/>
    <property type="match status" value="1"/>
</dbReference>
<evidence type="ECO:0000256" key="5">
    <source>
        <dbReference type="SAM" id="MobiDB-lite"/>
    </source>
</evidence>
<dbReference type="InterPro" id="IPR009057">
    <property type="entry name" value="Homeodomain-like_sf"/>
</dbReference>
<evidence type="ECO:0000313" key="8">
    <source>
        <dbReference type="Proteomes" id="UP000435649"/>
    </source>
</evidence>
<proteinExistence type="predicted"/>
<dbReference type="PRINTS" id="PR00032">
    <property type="entry name" value="HTHARAC"/>
</dbReference>